<feature type="region of interest" description="Disordered" evidence="1">
    <location>
        <begin position="906"/>
        <end position="960"/>
    </location>
</feature>
<dbReference type="InterPro" id="IPR048535">
    <property type="entry name" value="RRN6_beta-prop"/>
</dbReference>
<proteinExistence type="predicted"/>
<feature type="domain" description="RRN6 K-rich C-terminal" evidence="3">
    <location>
        <begin position="846"/>
        <end position="960"/>
    </location>
</feature>
<feature type="domain" description="RRN6 beta-propeller" evidence="2">
    <location>
        <begin position="109"/>
        <end position="486"/>
    </location>
</feature>
<dbReference type="Proteomes" id="UP000319160">
    <property type="component" value="Unassembled WGS sequence"/>
</dbReference>
<feature type="compositionally biased region" description="Polar residues" evidence="1">
    <location>
        <begin position="914"/>
        <end position="926"/>
    </location>
</feature>
<protein>
    <recommendedName>
        <fullName evidence="6">RNA polymerase I-specific transcription initiation factor RRN6-like protein</fullName>
    </recommendedName>
</protein>
<dbReference type="Pfam" id="PF20639">
    <property type="entry name" value="Rrn6_K-rich"/>
    <property type="match status" value="1"/>
</dbReference>
<feature type="compositionally biased region" description="Polar residues" evidence="1">
    <location>
        <begin position="788"/>
        <end position="798"/>
    </location>
</feature>
<evidence type="ECO:0000259" key="2">
    <source>
        <dbReference type="Pfam" id="PF10214"/>
    </source>
</evidence>
<sequence>MTERRLIESALGLAGRLSYTPCGTDKAENHAPVLSLLGPCKTWIPTEPAHVADSPSPSGTLWEQSRRQKKWLVKNYPEASLGNYVLDEHFAEESLALSAQQDSCEHTCVFALGELTNTSLRKNTGVPLLVTVSGSANNILRLARLDQERWTWSREPNVAVRLSEVATEKPALWIDEDLDPIRRVKCIVDQKKYNPTRWLAVQRDSGTRIFQPEYRKAPEDGSLEGDDSRIVANPLFHLSRKQTGGNIHSDISFNPGTRSNPPQLAVIDERGFWSIWDVRYTKSKALDKSDPSLKACGHIDHGVLEQLPYRDRSTTRWHKILWVGRSEDNLDLLGKLDLNAGNDESSSQSAFPSLQRSSSVLVCNPHQVRLFDLNAGVYLPDMEFLRHDSVDCILDLHITHDPQYFYVLTTSKLFVVRAYSRPGVEWNQPEKVWSIVFSTPHFRSPFDRSLRLALAPGVTSDQATSLVFIYSSTNPWIDLFCLEFSPTYPNGVRCRANVPGVSSLQKTMFNSATRTLCINPIPIIVKAPNLLKKMGHDLAEQRLKLYQIAALRSDMSIVSALCVYSLSSSIKISVPNVKVGRRSKGGPRKALRSSYDYVVDDDSATSEEGVLSVDSRYIKAFYEHLISATASLNKGYPSRSARSVNNPFNGARRSIEGAMNIEVMPIRTLFQIMPDFKQMSGRPFSEIDWEMEIGRLNNIHPNVVVYTFDVLRSRLGFSTSAPLQEAKSKFLDIAHNSMQTRDNSDAHERLVEAISEQVISDLYLSLHSVGYRNPGSDPSQAAAEGNTPLASQPESLPSSPLRFESPASTPWSQRSNSEAVEGEDPSMTLIRAYTGSGKFVPEKKFELLDKWQLGAEVSNYTFDLDRSVDADAGKIRRAKQLARENRKRRRTATLLQLSQEPELPATQPLPETAMFSSQPRGMSSPRQILFSDPIHVMSQPSIGPFGRRPNKKIKKRKGGF</sequence>
<evidence type="ECO:0000313" key="4">
    <source>
        <dbReference type="EMBL" id="TRX92845.1"/>
    </source>
</evidence>
<dbReference type="PANTHER" id="PTHR28221:SF2">
    <property type="entry name" value="RNA POLYMERASE I-SPECIFIC TRANSCRIPTION INITIATION FACTOR RRN6"/>
    <property type="match status" value="1"/>
</dbReference>
<feature type="compositionally biased region" description="Basic residues" evidence="1">
    <location>
        <begin position="948"/>
        <end position="960"/>
    </location>
</feature>
<dbReference type="InterPro" id="IPR019350">
    <property type="entry name" value="RNA_pol_I-sp_TIF_RRN6-like"/>
</dbReference>
<accession>A0A553HY15</accession>
<reference evidence="5" key="1">
    <citation type="submission" date="2019-06" db="EMBL/GenBank/DDBJ databases">
        <title>Draft genome sequence of the griseofulvin-producing fungus Xylaria cubensis strain G536.</title>
        <authorList>
            <person name="Mead M.E."/>
            <person name="Raja H.A."/>
            <person name="Steenwyk J.L."/>
            <person name="Knowles S.L."/>
            <person name="Oberlies N.H."/>
            <person name="Rokas A."/>
        </authorList>
    </citation>
    <scope>NUCLEOTIDE SEQUENCE [LARGE SCALE GENOMIC DNA]</scope>
    <source>
        <strain evidence="5">G536</strain>
    </source>
</reference>
<comment type="caution">
    <text evidence="4">The sequence shown here is derived from an EMBL/GenBank/DDBJ whole genome shotgun (WGS) entry which is preliminary data.</text>
</comment>
<dbReference type="OrthoDB" id="4090074at2759"/>
<evidence type="ECO:0000256" key="1">
    <source>
        <dbReference type="SAM" id="MobiDB-lite"/>
    </source>
</evidence>
<dbReference type="EMBL" id="VFLP01000033">
    <property type="protein sequence ID" value="TRX92845.1"/>
    <property type="molecule type" value="Genomic_DNA"/>
</dbReference>
<organism evidence="4 5">
    <name type="scientific">Xylaria flabelliformis</name>
    <dbReference type="NCBI Taxonomy" id="2512241"/>
    <lineage>
        <taxon>Eukaryota</taxon>
        <taxon>Fungi</taxon>
        <taxon>Dikarya</taxon>
        <taxon>Ascomycota</taxon>
        <taxon>Pezizomycotina</taxon>
        <taxon>Sordariomycetes</taxon>
        <taxon>Xylariomycetidae</taxon>
        <taxon>Xylariales</taxon>
        <taxon>Xylariaceae</taxon>
        <taxon>Xylaria</taxon>
    </lineage>
</organism>
<dbReference type="PANTHER" id="PTHR28221">
    <property type="entry name" value="RNA POLYMERASE I-SPECIFIC TRANSCRIPTION INITIATION FACTOR RRN6"/>
    <property type="match status" value="1"/>
</dbReference>
<gene>
    <name evidence="4" type="ORF">FHL15_006251</name>
</gene>
<dbReference type="InterPro" id="IPR048536">
    <property type="entry name" value="Rrn6_K-rich"/>
</dbReference>
<dbReference type="STRING" id="2512241.A0A553HY15"/>
<name>A0A553HY15_9PEZI</name>
<dbReference type="Pfam" id="PF10214">
    <property type="entry name" value="Rrn6_beta-prop"/>
    <property type="match status" value="1"/>
</dbReference>
<keyword evidence="5" id="KW-1185">Reference proteome</keyword>
<evidence type="ECO:0008006" key="6">
    <source>
        <dbReference type="Google" id="ProtNLM"/>
    </source>
</evidence>
<feature type="compositionally biased region" description="Polar residues" evidence="1">
    <location>
        <begin position="806"/>
        <end position="818"/>
    </location>
</feature>
<dbReference type="AlphaFoldDB" id="A0A553HY15"/>
<evidence type="ECO:0000259" key="3">
    <source>
        <dbReference type="Pfam" id="PF20639"/>
    </source>
</evidence>
<feature type="region of interest" description="Disordered" evidence="1">
    <location>
        <begin position="774"/>
        <end position="823"/>
    </location>
</feature>
<evidence type="ECO:0000313" key="5">
    <source>
        <dbReference type="Proteomes" id="UP000319160"/>
    </source>
</evidence>